<sequence>MYLLPGEEVMFNRNEEWLTWQEHATEEYEFCPSWSGVVYFVSCRGVCPREKRPFACRTFPVLPYLSPGGALELRLDEAAVPVCPLVKAGDISLLDRRFLARVRLAWEELIKDPLIRDHVEWESRALDRRAGEPWRKLL</sequence>
<evidence type="ECO:0008006" key="3">
    <source>
        <dbReference type="Google" id="ProtNLM"/>
    </source>
</evidence>
<comment type="caution">
    <text evidence="1">The sequence shown here is derived from an EMBL/GenBank/DDBJ whole genome shotgun (WGS) entry which is preliminary data.</text>
</comment>
<dbReference type="OrthoDB" id="8438824at2"/>
<organism evidence="1 2">
    <name type="scientific">Pelotomaculum propionicicum</name>
    <dbReference type="NCBI Taxonomy" id="258475"/>
    <lineage>
        <taxon>Bacteria</taxon>
        <taxon>Bacillati</taxon>
        <taxon>Bacillota</taxon>
        <taxon>Clostridia</taxon>
        <taxon>Eubacteriales</taxon>
        <taxon>Desulfotomaculaceae</taxon>
        <taxon>Pelotomaculum</taxon>
    </lineage>
</organism>
<keyword evidence="2" id="KW-1185">Reference proteome</keyword>
<dbReference type="RefSeq" id="WP_134212295.1">
    <property type="nucleotide sequence ID" value="NZ_QFFZ01000003.1"/>
</dbReference>
<proteinExistence type="predicted"/>
<dbReference type="EMBL" id="QFFZ01000003">
    <property type="protein sequence ID" value="TEB13104.1"/>
    <property type="molecule type" value="Genomic_DNA"/>
</dbReference>
<protein>
    <recommendedName>
        <fullName evidence="3">YkgJ family cysteine cluster protein</fullName>
    </recommendedName>
</protein>
<reference evidence="1 2" key="1">
    <citation type="journal article" date="2018" name="Environ. Microbiol.">
        <title>Novel energy conservation strategies and behaviour of Pelotomaculum schinkii driving syntrophic propionate catabolism.</title>
        <authorList>
            <person name="Hidalgo-Ahumada C.A.P."/>
            <person name="Nobu M.K."/>
            <person name="Narihiro T."/>
            <person name="Tamaki H."/>
            <person name="Liu W.T."/>
            <person name="Kamagata Y."/>
            <person name="Stams A.J.M."/>
            <person name="Imachi H."/>
            <person name="Sousa D.Z."/>
        </authorList>
    </citation>
    <scope>NUCLEOTIDE SEQUENCE [LARGE SCALE GENOMIC DNA]</scope>
    <source>
        <strain evidence="1 2">MGP</strain>
    </source>
</reference>
<dbReference type="AlphaFoldDB" id="A0A4Y7RVT7"/>
<name>A0A4Y7RVT7_9FIRM</name>
<dbReference type="Proteomes" id="UP000297597">
    <property type="component" value="Unassembled WGS sequence"/>
</dbReference>
<accession>A0A4Y7RVT7</accession>
<gene>
    <name evidence="1" type="ORF">Pmgp_00400</name>
</gene>
<evidence type="ECO:0000313" key="1">
    <source>
        <dbReference type="EMBL" id="TEB13104.1"/>
    </source>
</evidence>
<evidence type="ECO:0000313" key="2">
    <source>
        <dbReference type="Proteomes" id="UP000297597"/>
    </source>
</evidence>